<comment type="similarity">
    <text evidence="1">Belongs to the beta type-B retroviral polymerase family. HERV class-II K(HML-2) pol subfamily.</text>
</comment>
<dbReference type="AlphaFoldDB" id="A0A5C6P5N7"/>
<keyword evidence="5" id="KW-0540">Nuclease</keyword>
<dbReference type="Gene3D" id="3.10.20.370">
    <property type="match status" value="1"/>
</dbReference>
<feature type="region of interest" description="Disordered" evidence="9">
    <location>
        <begin position="872"/>
        <end position="893"/>
    </location>
</feature>
<evidence type="ECO:0000256" key="5">
    <source>
        <dbReference type="ARBA" id="ARBA00022722"/>
    </source>
</evidence>
<evidence type="ECO:0000256" key="4">
    <source>
        <dbReference type="ARBA" id="ARBA00022695"/>
    </source>
</evidence>
<dbReference type="Gene3D" id="3.30.70.270">
    <property type="match status" value="1"/>
</dbReference>
<evidence type="ECO:0000256" key="8">
    <source>
        <dbReference type="ARBA" id="ARBA00022918"/>
    </source>
</evidence>
<dbReference type="Pfam" id="PF00665">
    <property type="entry name" value="rve"/>
    <property type="match status" value="1"/>
</dbReference>
<keyword evidence="3" id="KW-0808">Transferase</keyword>
<evidence type="ECO:0000256" key="9">
    <source>
        <dbReference type="SAM" id="MobiDB-lite"/>
    </source>
</evidence>
<dbReference type="GO" id="GO:0003964">
    <property type="term" value="F:RNA-directed DNA polymerase activity"/>
    <property type="evidence" value="ECO:0007669"/>
    <property type="project" value="UniProtKB-KW"/>
</dbReference>
<dbReference type="Proteomes" id="UP000324091">
    <property type="component" value="Chromosome 14"/>
</dbReference>
<dbReference type="InterPro" id="IPR050951">
    <property type="entry name" value="Retrovirus_Pol_polyprotein"/>
</dbReference>
<dbReference type="InterPro" id="IPR001584">
    <property type="entry name" value="Integrase_cat-core"/>
</dbReference>
<dbReference type="PROSITE" id="PS50994">
    <property type="entry name" value="INTEGRASE"/>
    <property type="match status" value="1"/>
</dbReference>
<dbReference type="CDD" id="cd01647">
    <property type="entry name" value="RT_LTR"/>
    <property type="match status" value="1"/>
</dbReference>
<sequence length="893" mass="97839">MPVSRFALHTCSPVILQQGPEPWVGEPERYKGNLESCDAFVVKFSLLFSLQPHTFATEAAKGERSMSDYSIDFCTLASWSQWSPAALVDTFLHGLAAHIKDAMVAYDVPSSLDGAIDLATRVDLRVRLVGGRELRGDTSRRQASSRREFLLSLQHLPERRNPCSLAARLTGEERRRRRQFNLCLYCVCFLLPGGPQDLVALVDSGADACLISGEVARQILGWGADCHRSCLAPALRGTSAPDVMPPDLVGVPEEYHDLAEVFSKARATSLPPHQPYDCAIDLLPGTAAPKGRLYSLSEPERKAMEEYISSSLSTGLIRLSSSPAGGIVFTKLDLRNAYHLVRIREGDEWKTAFNTPAGHYKYLVMPFGLTNAPAVFQALVNDVLRDITAAATGQPAVCKSREVTVSRPISVPPRIHHCAGEHPDGPREGPSGSSCSDSWGSLISTGASFGIIAPLQDHSRHLPAPRRGLLGPQRRTQHSRNSRRFATVPILQLPDPSCQFVVEVDASNTGVGVVLSQRAQEDQKLHPCAFFSRRLTPAERNYDVGNRELLVVKLALEEWRHWLEGATLPFIVWTDYRNLEYIRTAKRLNSRQARWSLFFTRFNFTLSYRPGSRNSKADALSRQFAGMEDEGPGRTTENILPSLCIMAAVTWGIKERVRRAAANQPGPSTCPNNRLFVPDSLRAEVLDTSDGGSAEAEVLVAFPGGGCPVVNACPICNQQKQPRRAPAGLLQPLPVPRRPWTHIALDFITGLPQSVGNTVILTITDRFSKMAHFVPLPKLPSAKEMAQLVIQHVFRLHRLPESVVSDRGPQFASAFWKEFCGHLGATTCLSSGFHPQTNGPPVYGNTGPGHMVDLSGLGRADVGQARANLLREDGRPVRGGGQPARNGLRPPDT</sequence>
<dbReference type="InterPro" id="IPR043502">
    <property type="entry name" value="DNA/RNA_pol_sf"/>
</dbReference>
<dbReference type="InterPro" id="IPR000477">
    <property type="entry name" value="RT_dom"/>
</dbReference>
<keyword evidence="7" id="KW-0378">Hydrolase</keyword>
<reference evidence="11 12" key="1">
    <citation type="submission" date="2019-04" db="EMBL/GenBank/DDBJ databases">
        <title>Chromosome genome assembly for Takifugu flavidus.</title>
        <authorList>
            <person name="Xiao S."/>
        </authorList>
    </citation>
    <scope>NUCLEOTIDE SEQUENCE [LARGE SCALE GENOMIC DNA]</scope>
    <source>
        <strain evidence="11">HTHZ2018</strain>
        <tissue evidence="11">Muscle</tissue>
    </source>
</reference>
<dbReference type="Gene3D" id="3.10.10.10">
    <property type="entry name" value="HIV Type 1 Reverse Transcriptase, subunit A, domain 1"/>
    <property type="match status" value="1"/>
</dbReference>
<comment type="caution">
    <text evidence="11">The sequence shown here is derived from an EMBL/GenBank/DDBJ whole genome shotgun (WGS) entry which is preliminary data.</text>
</comment>
<gene>
    <name evidence="11" type="ORF">D4764_14G0004390</name>
</gene>
<evidence type="ECO:0000256" key="7">
    <source>
        <dbReference type="ARBA" id="ARBA00022801"/>
    </source>
</evidence>
<evidence type="ECO:0000259" key="10">
    <source>
        <dbReference type="PROSITE" id="PS50994"/>
    </source>
</evidence>
<dbReference type="InterPro" id="IPR041373">
    <property type="entry name" value="RT_RNaseH"/>
</dbReference>
<proteinExistence type="inferred from homology"/>
<evidence type="ECO:0000256" key="2">
    <source>
        <dbReference type="ARBA" id="ARBA00012180"/>
    </source>
</evidence>
<keyword evidence="4" id="KW-0548">Nucleotidyltransferase</keyword>
<name>A0A5C6P5N7_9TELE</name>
<dbReference type="GO" id="GO:0003676">
    <property type="term" value="F:nucleic acid binding"/>
    <property type="evidence" value="ECO:0007669"/>
    <property type="project" value="InterPro"/>
</dbReference>
<evidence type="ECO:0000256" key="6">
    <source>
        <dbReference type="ARBA" id="ARBA00022759"/>
    </source>
</evidence>
<dbReference type="SUPFAM" id="SSF53098">
    <property type="entry name" value="Ribonuclease H-like"/>
    <property type="match status" value="1"/>
</dbReference>
<dbReference type="GO" id="GO:0004523">
    <property type="term" value="F:RNA-DNA hybrid ribonuclease activity"/>
    <property type="evidence" value="ECO:0007669"/>
    <property type="project" value="UniProtKB-EC"/>
</dbReference>
<dbReference type="InterPro" id="IPR043128">
    <property type="entry name" value="Rev_trsase/Diguanyl_cyclase"/>
</dbReference>
<evidence type="ECO:0000313" key="12">
    <source>
        <dbReference type="Proteomes" id="UP000324091"/>
    </source>
</evidence>
<dbReference type="SUPFAM" id="SSF56672">
    <property type="entry name" value="DNA/RNA polymerases"/>
    <property type="match status" value="2"/>
</dbReference>
<evidence type="ECO:0000256" key="1">
    <source>
        <dbReference type="ARBA" id="ARBA00010879"/>
    </source>
</evidence>
<keyword evidence="12" id="KW-1185">Reference proteome</keyword>
<dbReference type="FunFam" id="3.10.20.370:FF:000003">
    <property type="entry name" value="Transposon Tf2-6 polyprotein"/>
    <property type="match status" value="1"/>
</dbReference>
<dbReference type="CDD" id="cd09274">
    <property type="entry name" value="RNase_HI_RT_Ty3"/>
    <property type="match status" value="1"/>
</dbReference>
<evidence type="ECO:0000313" key="11">
    <source>
        <dbReference type="EMBL" id="TWW74436.1"/>
    </source>
</evidence>
<dbReference type="InterPro" id="IPR012337">
    <property type="entry name" value="RNaseH-like_sf"/>
</dbReference>
<dbReference type="EC" id="3.1.26.4" evidence="2"/>
<dbReference type="Pfam" id="PF00078">
    <property type="entry name" value="RVT_1"/>
    <property type="match status" value="1"/>
</dbReference>
<feature type="domain" description="Integrase catalytic" evidence="10">
    <location>
        <begin position="735"/>
        <end position="839"/>
    </location>
</feature>
<feature type="region of interest" description="Disordered" evidence="9">
    <location>
        <begin position="462"/>
        <end position="481"/>
    </location>
</feature>
<evidence type="ECO:0000256" key="3">
    <source>
        <dbReference type="ARBA" id="ARBA00022679"/>
    </source>
</evidence>
<protein>
    <recommendedName>
        <fullName evidence="2">ribonuclease H</fullName>
        <ecNumber evidence="2">3.1.26.4</ecNumber>
    </recommendedName>
</protein>
<dbReference type="EMBL" id="RHFK02000006">
    <property type="protein sequence ID" value="TWW74436.1"/>
    <property type="molecule type" value="Genomic_DNA"/>
</dbReference>
<dbReference type="Gene3D" id="3.30.420.10">
    <property type="entry name" value="Ribonuclease H-like superfamily/Ribonuclease H"/>
    <property type="match status" value="1"/>
</dbReference>
<accession>A0A5C6P5N7</accession>
<dbReference type="PANTHER" id="PTHR37984:SF5">
    <property type="entry name" value="PROTEIN NYNRIN-LIKE"/>
    <property type="match status" value="1"/>
</dbReference>
<dbReference type="PANTHER" id="PTHR37984">
    <property type="entry name" value="PROTEIN CBG26694"/>
    <property type="match status" value="1"/>
</dbReference>
<organism evidence="11 12">
    <name type="scientific">Takifugu flavidus</name>
    <name type="common">sansaifugu</name>
    <dbReference type="NCBI Taxonomy" id="433684"/>
    <lineage>
        <taxon>Eukaryota</taxon>
        <taxon>Metazoa</taxon>
        <taxon>Chordata</taxon>
        <taxon>Craniata</taxon>
        <taxon>Vertebrata</taxon>
        <taxon>Euteleostomi</taxon>
        <taxon>Actinopterygii</taxon>
        <taxon>Neopterygii</taxon>
        <taxon>Teleostei</taxon>
        <taxon>Neoteleostei</taxon>
        <taxon>Acanthomorphata</taxon>
        <taxon>Eupercaria</taxon>
        <taxon>Tetraodontiformes</taxon>
        <taxon>Tetradontoidea</taxon>
        <taxon>Tetraodontidae</taxon>
        <taxon>Takifugu</taxon>
    </lineage>
</organism>
<dbReference type="Pfam" id="PF17917">
    <property type="entry name" value="RT_RNaseH"/>
    <property type="match status" value="1"/>
</dbReference>
<keyword evidence="6" id="KW-0255">Endonuclease</keyword>
<dbReference type="InterPro" id="IPR036397">
    <property type="entry name" value="RNaseH_sf"/>
</dbReference>
<dbReference type="GO" id="GO:0015074">
    <property type="term" value="P:DNA integration"/>
    <property type="evidence" value="ECO:0007669"/>
    <property type="project" value="InterPro"/>
</dbReference>
<keyword evidence="8" id="KW-0695">RNA-directed DNA polymerase</keyword>